<dbReference type="PROSITE" id="PS51371">
    <property type="entry name" value="CBS"/>
    <property type="match status" value="2"/>
</dbReference>
<dbReference type="HOGENOM" id="CLU_015237_4_1_2"/>
<dbReference type="FunFam" id="3.10.580.10:FF:000002">
    <property type="entry name" value="Magnesium/cobalt efflux protein CorC"/>
    <property type="match status" value="1"/>
</dbReference>
<keyword evidence="2 8" id="KW-0812">Transmembrane</keyword>
<dbReference type="Pfam" id="PF01595">
    <property type="entry name" value="CNNM"/>
    <property type="match status" value="1"/>
</dbReference>
<dbReference type="GO" id="GO:0016020">
    <property type="term" value="C:membrane"/>
    <property type="evidence" value="ECO:0007669"/>
    <property type="project" value="UniProtKB-SubCell"/>
</dbReference>
<evidence type="ECO:0000259" key="9">
    <source>
        <dbReference type="PROSITE" id="PS51371"/>
    </source>
</evidence>
<dbReference type="PANTHER" id="PTHR22777:SF17">
    <property type="entry name" value="UPF0053 PROTEIN SLL0260"/>
    <property type="match status" value="1"/>
</dbReference>
<dbReference type="InterPro" id="IPR005170">
    <property type="entry name" value="Transptr-assoc_dom"/>
</dbReference>
<evidence type="ECO:0000259" key="10">
    <source>
        <dbReference type="PROSITE" id="PS51846"/>
    </source>
</evidence>
<evidence type="ECO:0000256" key="7">
    <source>
        <dbReference type="PROSITE-ProRule" id="PRU00703"/>
    </source>
</evidence>
<dbReference type="SMART" id="SM01091">
    <property type="entry name" value="CorC_HlyC"/>
    <property type="match status" value="1"/>
</dbReference>
<evidence type="ECO:0000256" key="6">
    <source>
        <dbReference type="ARBA" id="ARBA00023136"/>
    </source>
</evidence>
<evidence type="ECO:0000256" key="5">
    <source>
        <dbReference type="ARBA" id="ARBA00023122"/>
    </source>
</evidence>
<evidence type="ECO:0000256" key="2">
    <source>
        <dbReference type="ARBA" id="ARBA00022692"/>
    </source>
</evidence>
<dbReference type="CDD" id="cd04590">
    <property type="entry name" value="CBS_pair_CorC_HlyC_assoc"/>
    <property type="match status" value="1"/>
</dbReference>
<dbReference type="GO" id="GO:0050660">
    <property type="term" value="F:flavin adenine dinucleotide binding"/>
    <property type="evidence" value="ECO:0007669"/>
    <property type="project" value="InterPro"/>
</dbReference>
<dbReference type="SUPFAM" id="SSF56176">
    <property type="entry name" value="FAD-binding/transporter-associated domain-like"/>
    <property type="match status" value="1"/>
</dbReference>
<dbReference type="SMART" id="SM00116">
    <property type="entry name" value="CBS"/>
    <property type="match status" value="2"/>
</dbReference>
<dbReference type="InterPro" id="IPR000644">
    <property type="entry name" value="CBS_dom"/>
</dbReference>
<comment type="subcellular location">
    <subcellularLocation>
        <location evidence="1">Membrane</location>
        <topology evidence="1">Multi-pass membrane protein</topology>
    </subcellularLocation>
</comment>
<evidence type="ECO:0000256" key="1">
    <source>
        <dbReference type="ARBA" id="ARBA00004141"/>
    </source>
</evidence>
<dbReference type="RefSeq" id="WP_015020583.1">
    <property type="nucleotide sequence ID" value="NC_018719.1"/>
</dbReference>
<dbReference type="Pfam" id="PF00571">
    <property type="entry name" value="CBS"/>
    <property type="match status" value="2"/>
</dbReference>
<keyword evidence="6 8" id="KW-0472">Membrane</keyword>
<dbReference type="Proteomes" id="UP000008037">
    <property type="component" value="Chromosome"/>
</dbReference>
<gene>
    <name evidence="11" type="ordered locus">Ngar_c31340</name>
</gene>
<dbReference type="BioCyc" id="CNIT1237085:G1324-3134-MONOMER"/>
<feature type="transmembrane region" description="Helical" evidence="8">
    <location>
        <begin position="85"/>
        <end position="107"/>
    </location>
</feature>
<feature type="transmembrane region" description="Helical" evidence="8">
    <location>
        <begin position="61"/>
        <end position="79"/>
    </location>
</feature>
<proteinExistence type="predicted"/>
<evidence type="ECO:0000256" key="4">
    <source>
        <dbReference type="ARBA" id="ARBA00022989"/>
    </source>
</evidence>
<evidence type="ECO:0000313" key="12">
    <source>
        <dbReference type="Proteomes" id="UP000008037"/>
    </source>
</evidence>
<keyword evidence="3" id="KW-0677">Repeat</keyword>
<dbReference type="Gene3D" id="3.10.580.10">
    <property type="entry name" value="CBS-domain"/>
    <property type="match status" value="1"/>
</dbReference>
<dbReference type="KEGG" id="nga:Ngar_c31340"/>
<keyword evidence="4 8" id="KW-1133">Transmembrane helix</keyword>
<dbReference type="SUPFAM" id="SSF54631">
    <property type="entry name" value="CBS-domain pair"/>
    <property type="match status" value="1"/>
</dbReference>
<evidence type="ECO:0000313" key="11">
    <source>
        <dbReference type="EMBL" id="AFU60050.1"/>
    </source>
</evidence>
<dbReference type="InterPro" id="IPR044751">
    <property type="entry name" value="Ion_transp-like_CBS"/>
</dbReference>
<dbReference type="EMBL" id="CP002408">
    <property type="protein sequence ID" value="AFU60050.1"/>
    <property type="molecule type" value="Genomic_DNA"/>
</dbReference>
<keyword evidence="5 7" id="KW-0129">CBS domain</keyword>
<name>K0IJ69_NITGG</name>
<feature type="domain" description="CNNM transmembrane" evidence="10">
    <location>
        <begin position="1"/>
        <end position="187"/>
    </location>
</feature>
<dbReference type="Gene3D" id="3.30.465.10">
    <property type="match status" value="1"/>
</dbReference>
<dbReference type="InParanoid" id="K0IJ69"/>
<feature type="transmembrane region" description="Helical" evidence="8">
    <location>
        <begin position="6"/>
        <end position="30"/>
    </location>
</feature>
<dbReference type="InterPro" id="IPR016169">
    <property type="entry name" value="FAD-bd_PCMH_sub2"/>
</dbReference>
<dbReference type="OrthoDB" id="9671at2157"/>
<dbReference type="InterPro" id="IPR036318">
    <property type="entry name" value="FAD-bd_PCMH-like_sf"/>
</dbReference>
<sequence>MVVELQFAIPALGALVALSAFFSGLEVALVSLERGQLRRLVNEKRSGANSLAKLKSNPKRMLITILLGVNLANIGAAAVATDVAIGTFGSLGLGIATGIMTFILLVFGDITPKAYCYAHAEKISLTFARVILAIQYILYPLVILLELITKGMFRAVKIEEKPKRLSEAEVRAILDIGVEEKVLMKEEREMMKEVLEFHDTAVRAIMTPRNAMFVLSARLLIWDALPLINNSGFSRIPIVDENNKDNVLGIVHTRDVLKVVETKTSYMMLKDIARKPLFVSKDMPISKLLKEFQARHLQIAIVVDEFGSTEGLVTLEDVIEELVGEITDEKDIELQMLRKVDRQTVVLQGDVEIDDVNEALNVNLPKGKDYSTISGLLHEHLQRIPREGDKATIGNVIIAVEEIGKNVPLRITVRKVSEEEDEETRK</sequence>
<dbReference type="InterPro" id="IPR002550">
    <property type="entry name" value="CNNM"/>
</dbReference>
<dbReference type="Pfam" id="PF03471">
    <property type="entry name" value="CorC_HlyC"/>
    <property type="match status" value="1"/>
</dbReference>
<keyword evidence="12" id="KW-1185">Reference proteome</keyword>
<feature type="transmembrane region" description="Helical" evidence="8">
    <location>
        <begin position="127"/>
        <end position="148"/>
    </location>
</feature>
<dbReference type="AlphaFoldDB" id="K0IJ69"/>
<evidence type="ECO:0000256" key="8">
    <source>
        <dbReference type="SAM" id="Phobius"/>
    </source>
</evidence>
<protein>
    <submittedName>
        <fullName evidence="11">HlyC/CorC-like protein</fullName>
    </submittedName>
</protein>
<dbReference type="InterPro" id="IPR046342">
    <property type="entry name" value="CBS_dom_sf"/>
</dbReference>
<organism evidence="11 12">
    <name type="scientific">Nitrososphaera gargensis (strain Ga9.2)</name>
    <dbReference type="NCBI Taxonomy" id="1237085"/>
    <lineage>
        <taxon>Archaea</taxon>
        <taxon>Nitrososphaerota</taxon>
        <taxon>Nitrososphaeria</taxon>
        <taxon>Nitrososphaerales</taxon>
        <taxon>Nitrososphaeraceae</taxon>
        <taxon>Nitrososphaera</taxon>
    </lineage>
</organism>
<evidence type="ECO:0000256" key="3">
    <source>
        <dbReference type="ARBA" id="ARBA00022737"/>
    </source>
</evidence>
<feature type="domain" description="CBS" evidence="9">
    <location>
        <begin position="268"/>
        <end position="329"/>
    </location>
</feature>
<dbReference type="PROSITE" id="PS51846">
    <property type="entry name" value="CNNM"/>
    <property type="match status" value="1"/>
</dbReference>
<reference evidence="11 12" key="1">
    <citation type="journal article" date="2012" name="Environ. Microbiol.">
        <title>The genome of the ammonia-oxidizing Candidatus Nitrososphaera gargensis: insights into metabolic versatility and environmental adaptations.</title>
        <authorList>
            <person name="Spang A."/>
            <person name="Poehlein A."/>
            <person name="Offre P."/>
            <person name="Zumbragel S."/>
            <person name="Haider S."/>
            <person name="Rychlik N."/>
            <person name="Nowka B."/>
            <person name="Schmeisser C."/>
            <person name="Lebedeva E.V."/>
            <person name="Rattei T."/>
            <person name="Bohm C."/>
            <person name="Schmid M."/>
            <person name="Galushko A."/>
            <person name="Hatzenpichler R."/>
            <person name="Weinmaier T."/>
            <person name="Daniel R."/>
            <person name="Schleper C."/>
            <person name="Spieck E."/>
            <person name="Streit W."/>
            <person name="Wagner M."/>
        </authorList>
    </citation>
    <scope>NUCLEOTIDE SEQUENCE [LARGE SCALE GENOMIC DNA]</scope>
    <source>
        <strain evidence="12">Ga9.2</strain>
    </source>
</reference>
<dbReference type="STRING" id="1237085.Ngar_c31340"/>
<feature type="domain" description="CBS" evidence="9">
    <location>
        <begin position="206"/>
        <end position="267"/>
    </location>
</feature>
<accession>K0IJ69</accession>
<dbReference type="PANTHER" id="PTHR22777">
    <property type="entry name" value="HEMOLYSIN-RELATED"/>
    <property type="match status" value="1"/>
</dbReference>
<dbReference type="GeneID" id="13796944"/>